<feature type="non-terminal residue" evidence="1">
    <location>
        <position position="47"/>
    </location>
</feature>
<evidence type="ECO:0000313" key="2">
    <source>
        <dbReference type="Proteomes" id="UP000265618"/>
    </source>
</evidence>
<comment type="caution">
    <text evidence="1">The sequence shown here is derived from an EMBL/GenBank/DDBJ whole genome shotgun (WGS) entry which is preliminary data.</text>
</comment>
<accession>A0A9K3D8K2</accession>
<dbReference type="EMBL" id="BDIP01007250">
    <property type="protein sequence ID" value="GIQ91158.1"/>
    <property type="molecule type" value="Genomic_DNA"/>
</dbReference>
<name>A0A9K3D8K2_9EUKA</name>
<evidence type="ECO:0000313" key="1">
    <source>
        <dbReference type="EMBL" id="GIQ91158.1"/>
    </source>
</evidence>
<reference evidence="1 2" key="1">
    <citation type="journal article" date="2018" name="PLoS ONE">
        <title>The draft genome of Kipferlia bialata reveals reductive genome evolution in fornicate parasites.</title>
        <authorList>
            <person name="Tanifuji G."/>
            <person name="Takabayashi S."/>
            <person name="Kume K."/>
            <person name="Takagi M."/>
            <person name="Nakayama T."/>
            <person name="Kamikawa R."/>
            <person name="Inagaki Y."/>
            <person name="Hashimoto T."/>
        </authorList>
    </citation>
    <scope>NUCLEOTIDE SEQUENCE [LARGE SCALE GENOMIC DNA]</scope>
    <source>
        <strain evidence="1">NY0173</strain>
    </source>
</reference>
<dbReference type="AlphaFoldDB" id="A0A9K3D8K2"/>
<dbReference type="Proteomes" id="UP000265618">
    <property type="component" value="Unassembled WGS sequence"/>
</dbReference>
<protein>
    <submittedName>
        <fullName evidence="1">Uncharacterized protein</fullName>
    </submittedName>
</protein>
<proteinExistence type="predicted"/>
<gene>
    <name evidence="1" type="ORF">KIPB_014284</name>
</gene>
<sequence length="47" mass="5404">MYSEQEQPDLQYAIRTLGKADIDACKALSGPEKHFKEQWGVHTLEQL</sequence>
<keyword evidence="2" id="KW-1185">Reference proteome</keyword>
<organism evidence="1 2">
    <name type="scientific">Kipferlia bialata</name>
    <dbReference type="NCBI Taxonomy" id="797122"/>
    <lineage>
        <taxon>Eukaryota</taxon>
        <taxon>Metamonada</taxon>
        <taxon>Carpediemonas-like organisms</taxon>
        <taxon>Kipferlia</taxon>
    </lineage>
</organism>